<organism evidence="1 2">
    <name type="scientific">Hibiscus sabdariffa</name>
    <name type="common">roselle</name>
    <dbReference type="NCBI Taxonomy" id="183260"/>
    <lineage>
        <taxon>Eukaryota</taxon>
        <taxon>Viridiplantae</taxon>
        <taxon>Streptophyta</taxon>
        <taxon>Embryophyta</taxon>
        <taxon>Tracheophyta</taxon>
        <taxon>Spermatophyta</taxon>
        <taxon>Magnoliopsida</taxon>
        <taxon>eudicotyledons</taxon>
        <taxon>Gunneridae</taxon>
        <taxon>Pentapetalae</taxon>
        <taxon>rosids</taxon>
        <taxon>malvids</taxon>
        <taxon>Malvales</taxon>
        <taxon>Malvaceae</taxon>
        <taxon>Malvoideae</taxon>
        <taxon>Hibiscus</taxon>
    </lineage>
</organism>
<reference evidence="1 2" key="1">
    <citation type="journal article" date="2024" name="G3 (Bethesda)">
        <title>Genome assembly of Hibiscus sabdariffa L. provides insights into metabolisms of medicinal natural products.</title>
        <authorList>
            <person name="Kim T."/>
        </authorList>
    </citation>
    <scope>NUCLEOTIDE SEQUENCE [LARGE SCALE GENOMIC DNA]</scope>
    <source>
        <strain evidence="1">TK-2024</strain>
        <tissue evidence="1">Old leaves</tissue>
    </source>
</reference>
<dbReference type="EMBL" id="JBBPBN010000424">
    <property type="protein sequence ID" value="KAK8486822.1"/>
    <property type="molecule type" value="Genomic_DNA"/>
</dbReference>
<keyword evidence="2" id="KW-1185">Reference proteome</keyword>
<sequence>MGDHADGFFELVFGSDDTFGSRWCESRSQLPLGRRTVRLDRPLLGLRFPSRLLCQVWNDVRSASGNFWCGKGTCLFYVLQDHVRVVIPVDWYDGSENRDWVNSGIGLCFEWSLGTGSRRLWLGVERWFWLSVCDYADGVIWSRIVVVR</sequence>
<proteinExistence type="predicted"/>
<gene>
    <name evidence="1" type="ORF">V6N11_063158</name>
</gene>
<comment type="caution">
    <text evidence="1">The sequence shown here is derived from an EMBL/GenBank/DDBJ whole genome shotgun (WGS) entry which is preliminary data.</text>
</comment>
<name>A0ABR2A1F3_9ROSI</name>
<protein>
    <submittedName>
        <fullName evidence="1">Uncharacterized protein</fullName>
    </submittedName>
</protein>
<evidence type="ECO:0000313" key="2">
    <source>
        <dbReference type="Proteomes" id="UP001396334"/>
    </source>
</evidence>
<dbReference type="Proteomes" id="UP001396334">
    <property type="component" value="Unassembled WGS sequence"/>
</dbReference>
<accession>A0ABR2A1F3</accession>
<evidence type="ECO:0000313" key="1">
    <source>
        <dbReference type="EMBL" id="KAK8486822.1"/>
    </source>
</evidence>